<sequence>MGLDETNPFLVVFFGKKIKTVVAQLADKAHSLIEDVDSNLVERFNGVIAKMVGGKRVNYAQRRSYQARCAGALISFNTGKLLSTVQRKVYGTSPRLSIKKHENAINAKRLKAKLNIRKKNRTLVPRTLNLDYGEVVNKPDLDKDTLEKAKKTFVQNLSKTNEERNEIEKRTILQNEKYPFLGATPDGITTSDISKANYISAKKDSCLLGIWYGNNKIKTEIIKKDDAFWKKEMEPKLLKFYYDCLLPELVDPRHTRNKPIRDPDYVIVHNNKNSVPDTCNEQLEKATGSGKENADSNQQSVVEYEDMAIRARDNRAGELDKLERECRYRLGQANLKYNEALAKRDALDKMEAEWQALSKSIQREVARQDIADQRKRREIARQLMEENQLLALQQKEKEKYFREVVYNNTPTDEYYAQFNTTTR</sequence>
<keyword evidence="8" id="KW-0966">Cell projection</keyword>
<evidence type="ECO:0000256" key="3">
    <source>
        <dbReference type="ARBA" id="ARBA00022490"/>
    </source>
</evidence>
<dbReference type="Proteomes" id="UP000814243">
    <property type="component" value="Unassembled WGS sequence"/>
</dbReference>
<accession>A0A922SP31</accession>
<comment type="subunit">
    <text evidence="9">Microtubule inner protein component of sperm flagellar doublet microtubules.</text>
</comment>
<evidence type="ECO:0000256" key="5">
    <source>
        <dbReference type="ARBA" id="ARBA00023054"/>
    </source>
</evidence>
<evidence type="ECO:0000256" key="10">
    <source>
        <dbReference type="SAM" id="Coils"/>
    </source>
</evidence>
<evidence type="ECO:0000256" key="8">
    <source>
        <dbReference type="ARBA" id="ARBA00023273"/>
    </source>
</evidence>
<keyword evidence="3" id="KW-0963">Cytoplasm</keyword>
<dbReference type="Pfam" id="PF05914">
    <property type="entry name" value="RIB43A"/>
    <property type="match status" value="1"/>
</dbReference>
<evidence type="ECO:0000313" key="11">
    <source>
        <dbReference type="EMBL" id="KAH9644551.1"/>
    </source>
</evidence>
<dbReference type="PANTHER" id="PTHR14517">
    <property type="entry name" value="RIB43A-RELATED"/>
    <property type="match status" value="1"/>
</dbReference>
<protein>
    <submittedName>
        <fullName evidence="11">Uncharacterized protein</fullName>
    </submittedName>
</protein>
<feature type="coiled-coil region" evidence="10">
    <location>
        <begin position="143"/>
        <end position="170"/>
    </location>
</feature>
<evidence type="ECO:0000256" key="1">
    <source>
        <dbReference type="ARBA" id="ARBA00004611"/>
    </source>
</evidence>
<keyword evidence="5 10" id="KW-0175">Coiled coil</keyword>
<gene>
    <name evidence="11" type="ORF">HF086_000325</name>
</gene>
<evidence type="ECO:0000313" key="12">
    <source>
        <dbReference type="Proteomes" id="UP000814243"/>
    </source>
</evidence>
<evidence type="ECO:0000256" key="6">
    <source>
        <dbReference type="ARBA" id="ARBA00023069"/>
    </source>
</evidence>
<evidence type="ECO:0000256" key="7">
    <source>
        <dbReference type="ARBA" id="ARBA00023212"/>
    </source>
</evidence>
<dbReference type="AlphaFoldDB" id="A0A922SP31"/>
<keyword evidence="7" id="KW-0206">Cytoskeleton</keyword>
<organism evidence="11 12">
    <name type="scientific">Spodoptera exigua</name>
    <name type="common">Beet armyworm</name>
    <name type="synonym">Noctua fulgens</name>
    <dbReference type="NCBI Taxonomy" id="7107"/>
    <lineage>
        <taxon>Eukaryota</taxon>
        <taxon>Metazoa</taxon>
        <taxon>Ecdysozoa</taxon>
        <taxon>Arthropoda</taxon>
        <taxon>Hexapoda</taxon>
        <taxon>Insecta</taxon>
        <taxon>Pterygota</taxon>
        <taxon>Neoptera</taxon>
        <taxon>Endopterygota</taxon>
        <taxon>Lepidoptera</taxon>
        <taxon>Glossata</taxon>
        <taxon>Ditrysia</taxon>
        <taxon>Noctuoidea</taxon>
        <taxon>Noctuidae</taxon>
        <taxon>Amphipyrinae</taxon>
        <taxon>Spodoptera</taxon>
    </lineage>
</organism>
<evidence type="ECO:0000256" key="4">
    <source>
        <dbReference type="ARBA" id="ARBA00022846"/>
    </source>
</evidence>
<name>A0A922SP31_SPOEX</name>
<comment type="similarity">
    <text evidence="2">Belongs to the RIB43A family.</text>
</comment>
<evidence type="ECO:0000256" key="2">
    <source>
        <dbReference type="ARBA" id="ARBA00006875"/>
    </source>
</evidence>
<reference evidence="11" key="1">
    <citation type="journal article" date="2021" name="G3 (Bethesda)">
        <title>Genome and transcriptome analysis of the beet armyworm Spodoptera exigua reveals targets for pest control. .</title>
        <authorList>
            <person name="Simon S."/>
            <person name="Breeschoten T."/>
            <person name="Jansen H.J."/>
            <person name="Dirks R.P."/>
            <person name="Schranz M.E."/>
            <person name="Ros V.I.D."/>
        </authorList>
    </citation>
    <scope>NUCLEOTIDE SEQUENCE</scope>
    <source>
        <strain evidence="11">TB_SE_WUR_2020</strain>
    </source>
</reference>
<keyword evidence="6" id="KW-0969">Cilium</keyword>
<comment type="subcellular location">
    <subcellularLocation>
        <location evidence="1">Cytoplasm</location>
        <location evidence="1">Cytoskeleton</location>
        <location evidence="1">Flagellum axoneme</location>
    </subcellularLocation>
</comment>
<evidence type="ECO:0000256" key="9">
    <source>
        <dbReference type="ARBA" id="ARBA00046435"/>
    </source>
</evidence>
<dbReference type="PANTHER" id="PTHR14517:SF6">
    <property type="entry name" value="RE41410P"/>
    <property type="match status" value="1"/>
</dbReference>
<comment type="caution">
    <text evidence="11">The sequence shown here is derived from an EMBL/GenBank/DDBJ whole genome shotgun (WGS) entry which is preliminary data.</text>
</comment>
<dbReference type="EMBL" id="JACEFF010000078">
    <property type="protein sequence ID" value="KAH9644551.1"/>
    <property type="molecule type" value="Genomic_DNA"/>
</dbReference>
<keyword evidence="4" id="KW-0282">Flagellum</keyword>
<proteinExistence type="inferred from homology"/>
<dbReference type="InterPro" id="IPR008805">
    <property type="entry name" value="RIB43A"/>
</dbReference>